<comment type="caution">
    <text evidence="1">The sequence shown here is derived from an EMBL/GenBank/DDBJ whole genome shotgun (WGS) entry which is preliminary data.</text>
</comment>
<gene>
    <name evidence="1" type="ORF">BDY19DRAFT_880007</name>
</gene>
<evidence type="ECO:0000313" key="2">
    <source>
        <dbReference type="Proteomes" id="UP001055072"/>
    </source>
</evidence>
<name>A0ACB8UM53_9APHY</name>
<reference evidence="1" key="1">
    <citation type="journal article" date="2021" name="Environ. Microbiol.">
        <title>Gene family expansions and transcriptome signatures uncover fungal adaptations to wood decay.</title>
        <authorList>
            <person name="Hage H."/>
            <person name="Miyauchi S."/>
            <person name="Viragh M."/>
            <person name="Drula E."/>
            <person name="Min B."/>
            <person name="Chaduli D."/>
            <person name="Navarro D."/>
            <person name="Favel A."/>
            <person name="Norest M."/>
            <person name="Lesage-Meessen L."/>
            <person name="Balint B."/>
            <person name="Merenyi Z."/>
            <person name="de Eugenio L."/>
            <person name="Morin E."/>
            <person name="Martinez A.T."/>
            <person name="Baldrian P."/>
            <person name="Stursova M."/>
            <person name="Martinez M.J."/>
            <person name="Novotny C."/>
            <person name="Magnuson J.K."/>
            <person name="Spatafora J.W."/>
            <person name="Maurice S."/>
            <person name="Pangilinan J."/>
            <person name="Andreopoulos W."/>
            <person name="LaButti K."/>
            <person name="Hundley H."/>
            <person name="Na H."/>
            <person name="Kuo A."/>
            <person name="Barry K."/>
            <person name="Lipzen A."/>
            <person name="Henrissat B."/>
            <person name="Riley R."/>
            <person name="Ahrendt S."/>
            <person name="Nagy L.G."/>
            <person name="Grigoriev I.V."/>
            <person name="Martin F."/>
            <person name="Rosso M.N."/>
        </authorList>
    </citation>
    <scope>NUCLEOTIDE SEQUENCE</scope>
    <source>
        <strain evidence="1">CBS 384.51</strain>
    </source>
</reference>
<keyword evidence="2" id="KW-1185">Reference proteome</keyword>
<dbReference type="EMBL" id="MU274900">
    <property type="protein sequence ID" value="KAI0095276.1"/>
    <property type="molecule type" value="Genomic_DNA"/>
</dbReference>
<organism evidence="1 2">
    <name type="scientific">Irpex rosettiformis</name>
    <dbReference type="NCBI Taxonomy" id="378272"/>
    <lineage>
        <taxon>Eukaryota</taxon>
        <taxon>Fungi</taxon>
        <taxon>Dikarya</taxon>
        <taxon>Basidiomycota</taxon>
        <taxon>Agaricomycotina</taxon>
        <taxon>Agaricomycetes</taxon>
        <taxon>Polyporales</taxon>
        <taxon>Irpicaceae</taxon>
        <taxon>Irpex</taxon>
    </lineage>
</organism>
<proteinExistence type="predicted"/>
<sequence length="486" mass="53214">MSSTQPASLRDLYAPPSTSWSFAPPTNGSQVDIPSAPLPSYQWSARSSQSSILGLGSGYDDGGADMASLLRGAVTFVIGQYASTAVAVPWEIGKALLQVQWVPRDTQGPEEHESSEHTEEHNVDDGLSDTSADHESYFADPSAEDAACPPLRAVDEKGYVMRQSVTDDTVRQSYIIPVGCAAGASGMMVKLRHFHSEGWFSLWKGLFTTTVIEILSQSIQPALQSGLETILSPAISTPLGSYYPPPLVIPVASHVLTGFILSPLDLIRTRLMVQSADPRHRMYKGPLDAAEQILEQEGGLHGVYFHPHLFIPTILDCTLRAIVPFALPAFIASHLRITYETHPIARNAIELFGNCASLLVTLPFETVRRRLQVQTRGSARPFKGCVELRPAPYNGVVDAFWHILTEERSDLPLKPRRKHRRGSVNKGKSRHAQEKLEEDSESSWLRHSGVGQLYRGLSLRAGASVVMFILALFVGGDEPDSGWAEL</sequence>
<evidence type="ECO:0000313" key="1">
    <source>
        <dbReference type="EMBL" id="KAI0095276.1"/>
    </source>
</evidence>
<protein>
    <submittedName>
        <fullName evidence="1">Mitochondrial carrier domain-containing protein</fullName>
    </submittedName>
</protein>
<dbReference type="Proteomes" id="UP001055072">
    <property type="component" value="Unassembled WGS sequence"/>
</dbReference>
<accession>A0ACB8UM53</accession>